<keyword evidence="9" id="KW-1003">Cell membrane</keyword>
<name>A0A7X6DL68_9BURK</name>
<dbReference type="SUPFAM" id="SSF53756">
    <property type="entry name" value="UDP-Glycosyltransferase/glycogen phosphorylase"/>
    <property type="match status" value="1"/>
</dbReference>
<organism evidence="11 12">
    <name type="scientific">Ramlibacter lithotrophicus</name>
    <dbReference type="NCBI Taxonomy" id="2606681"/>
    <lineage>
        <taxon>Bacteria</taxon>
        <taxon>Pseudomonadati</taxon>
        <taxon>Pseudomonadota</taxon>
        <taxon>Betaproteobacteria</taxon>
        <taxon>Burkholderiales</taxon>
        <taxon>Comamonadaceae</taxon>
        <taxon>Ramlibacter</taxon>
    </lineage>
</organism>
<feature type="domain" description="3-deoxy-D-manno-octulosonic-acid transferase N-terminal" evidence="10">
    <location>
        <begin position="34"/>
        <end position="209"/>
    </location>
</feature>
<dbReference type="UniPathway" id="UPA00958"/>
<dbReference type="Gene3D" id="3.40.50.11720">
    <property type="entry name" value="3-Deoxy-D-manno-octulosonic-acid transferase, N-terminal domain"/>
    <property type="match status" value="1"/>
</dbReference>
<comment type="subcellular location">
    <subcellularLocation>
        <location evidence="9">Cell membrane</location>
    </subcellularLocation>
</comment>
<gene>
    <name evidence="11" type="ORF">RAMLITH_25090</name>
</gene>
<dbReference type="InterPro" id="IPR007507">
    <property type="entry name" value="Glycos_transf_N"/>
</dbReference>
<evidence type="ECO:0000256" key="3">
    <source>
        <dbReference type="ARBA" id="ARBA00019077"/>
    </source>
</evidence>
<evidence type="ECO:0000256" key="7">
    <source>
        <dbReference type="PIRSR" id="PIRSR639901-1"/>
    </source>
</evidence>
<evidence type="ECO:0000313" key="12">
    <source>
        <dbReference type="Proteomes" id="UP000521868"/>
    </source>
</evidence>
<dbReference type="InterPro" id="IPR038107">
    <property type="entry name" value="Glycos_transf_N_sf"/>
</dbReference>
<dbReference type="GO" id="GO:0005886">
    <property type="term" value="C:plasma membrane"/>
    <property type="evidence" value="ECO:0007669"/>
    <property type="project" value="UniProtKB-SubCell"/>
</dbReference>
<keyword evidence="12" id="KW-1185">Reference proteome</keyword>
<feature type="site" description="Transition state stabilizer" evidence="8">
    <location>
        <position position="206"/>
    </location>
</feature>
<dbReference type="Proteomes" id="UP000521868">
    <property type="component" value="Unassembled WGS sequence"/>
</dbReference>
<comment type="catalytic activity">
    <reaction evidence="6 9">
        <text>lipid IVA (E. coli) + CMP-3-deoxy-beta-D-manno-octulosonate = alpha-Kdo-(2-&gt;6)-lipid IVA (E. coli) + CMP + H(+)</text>
        <dbReference type="Rhea" id="RHEA:28066"/>
        <dbReference type="ChEBI" id="CHEBI:15378"/>
        <dbReference type="ChEBI" id="CHEBI:58603"/>
        <dbReference type="ChEBI" id="CHEBI:60364"/>
        <dbReference type="ChEBI" id="CHEBI:60377"/>
        <dbReference type="ChEBI" id="CHEBI:85987"/>
        <dbReference type="EC" id="2.4.99.12"/>
    </reaction>
</comment>
<feature type="active site" description="Proton acceptor" evidence="7">
    <location>
        <position position="60"/>
    </location>
</feature>
<evidence type="ECO:0000256" key="2">
    <source>
        <dbReference type="ARBA" id="ARBA00012621"/>
    </source>
</evidence>
<reference evidence="11 12" key="1">
    <citation type="journal article" date="2020" name="Nature">
        <title>Bacterial chemolithoautotrophy via manganese oxidation.</title>
        <authorList>
            <person name="Yu H."/>
            <person name="Leadbetter J.R."/>
        </authorList>
    </citation>
    <scope>NUCLEOTIDE SEQUENCE [LARGE SCALE GENOMIC DNA]</scope>
    <source>
        <strain evidence="11 12">RBP-1</strain>
    </source>
</reference>
<dbReference type="RefSeq" id="WP_168110233.1">
    <property type="nucleotide sequence ID" value="NZ_VTOX01000015.1"/>
</dbReference>
<evidence type="ECO:0000256" key="9">
    <source>
        <dbReference type="RuleBase" id="RU365103"/>
    </source>
</evidence>
<evidence type="ECO:0000259" key="10">
    <source>
        <dbReference type="Pfam" id="PF04413"/>
    </source>
</evidence>
<dbReference type="AlphaFoldDB" id="A0A7X6DL68"/>
<dbReference type="InterPro" id="IPR039901">
    <property type="entry name" value="Kdotransferase"/>
</dbReference>
<dbReference type="EMBL" id="VTOX01000015">
    <property type="protein sequence ID" value="NKE69094.1"/>
    <property type="molecule type" value="Genomic_DNA"/>
</dbReference>
<comment type="function">
    <text evidence="9">Involved in lipopolysaccharide (LPS) biosynthesis. Catalyzes the transfer of 3-deoxy-D-manno-octulosonate (Kdo) residue(s) from CMP-Kdo to lipid IV(A), the tetraacyldisaccharide-1,4'-bisphosphate precursor of lipid A.</text>
</comment>
<evidence type="ECO:0000256" key="4">
    <source>
        <dbReference type="ARBA" id="ARBA00022679"/>
    </source>
</evidence>
<keyword evidence="4 9" id="KW-0808">Transferase</keyword>
<dbReference type="Gene3D" id="3.40.50.2000">
    <property type="entry name" value="Glycogen Phosphorylase B"/>
    <property type="match status" value="1"/>
</dbReference>
<evidence type="ECO:0000256" key="6">
    <source>
        <dbReference type="ARBA" id="ARBA00049183"/>
    </source>
</evidence>
<feature type="site" description="Transition state stabilizer" evidence="8">
    <location>
        <position position="130"/>
    </location>
</feature>
<comment type="pathway">
    <text evidence="1 9">Bacterial outer membrane biogenesis; LPS core biosynthesis.</text>
</comment>
<dbReference type="GO" id="GO:0043842">
    <property type="term" value="F:Kdo transferase activity"/>
    <property type="evidence" value="ECO:0007669"/>
    <property type="project" value="UniProtKB-EC"/>
</dbReference>
<evidence type="ECO:0000256" key="1">
    <source>
        <dbReference type="ARBA" id="ARBA00004713"/>
    </source>
</evidence>
<dbReference type="EC" id="2.4.99.12" evidence="2 9"/>
<comment type="caution">
    <text evidence="11">The sequence shown here is derived from an EMBL/GenBank/DDBJ whole genome shotgun (WGS) entry which is preliminary data.</text>
</comment>
<comment type="similarity">
    <text evidence="9">Belongs to the glycosyltransferase group 1 family.</text>
</comment>
<sequence>MIRPLYSLLLIGAQPFLRRKLRRRGAAEPGYLHAIDERFGRYRTAAEPGALWIHAVSLGETRAAAILLERLRERDPSLRVLLTHGTATGWAEGERLLRTGDCQAWLPWDTPGAVRRFLEHFRPSAGVLMETEVWPNVVAECRARQVPLVLANARLSGKSLAQARRLARLSRPAYGGLAAAWAQTEADAQRLREAGASVQGVFGNLKFDAAPDPVQLAQGRAWRAALGLPVVMFASSREGEEAQFLDAVRALGDAAAGIRWLIVPRHPQRFDEVAALVAARGFGMARRSQWAAPPEDAQVWIGDSLGEMALYYGLADCALLGGSFEPLGGQNLIEAAACGCPVVMGPHTFNFAEAAALAQEAGAALRVGGMEEGVRAAIELGMDAPRREATAAAGLSFAAAHRGAADRTAEAVLALIRG</sequence>
<keyword evidence="9" id="KW-0448">Lipopolysaccharide biosynthesis</keyword>
<keyword evidence="9" id="KW-0472">Membrane</keyword>
<dbReference type="PANTHER" id="PTHR42755:SF1">
    <property type="entry name" value="3-DEOXY-D-MANNO-OCTULOSONIC ACID TRANSFERASE, MITOCHONDRIAL-RELATED"/>
    <property type="match status" value="1"/>
</dbReference>
<dbReference type="PANTHER" id="PTHR42755">
    <property type="entry name" value="3-DEOXY-MANNO-OCTULOSONATE CYTIDYLYLTRANSFERASE"/>
    <property type="match status" value="1"/>
</dbReference>
<proteinExistence type="inferred from homology"/>
<protein>
    <recommendedName>
        <fullName evidence="3 9">3-deoxy-D-manno-octulosonic acid transferase</fullName>
        <shortName evidence="9">Kdo transferase</shortName>
        <ecNumber evidence="2 9">2.4.99.12</ecNumber>
    </recommendedName>
    <alternativeName>
        <fullName evidence="5 9">Lipid IV(A) 3-deoxy-D-manno-octulosonic acid transferase</fullName>
    </alternativeName>
</protein>
<evidence type="ECO:0000256" key="8">
    <source>
        <dbReference type="PIRSR" id="PIRSR639901-2"/>
    </source>
</evidence>
<dbReference type="Pfam" id="PF04413">
    <property type="entry name" value="Glycos_transf_N"/>
    <property type="match status" value="1"/>
</dbReference>
<dbReference type="GO" id="GO:0009244">
    <property type="term" value="P:lipopolysaccharide core region biosynthetic process"/>
    <property type="evidence" value="ECO:0007669"/>
    <property type="project" value="UniProtKB-UniRule"/>
</dbReference>
<accession>A0A7X6DL68</accession>
<evidence type="ECO:0000256" key="5">
    <source>
        <dbReference type="ARBA" id="ARBA00031445"/>
    </source>
</evidence>
<dbReference type="GO" id="GO:0009245">
    <property type="term" value="P:lipid A biosynthetic process"/>
    <property type="evidence" value="ECO:0007669"/>
    <property type="project" value="TreeGrafter"/>
</dbReference>
<evidence type="ECO:0000313" key="11">
    <source>
        <dbReference type="EMBL" id="NKE69094.1"/>
    </source>
</evidence>